<name>A0A0M3KFL1_ANISI</name>
<dbReference type="OrthoDB" id="8517835at2759"/>
<dbReference type="Gene3D" id="1.25.40.10">
    <property type="entry name" value="Tetratricopeptide repeat domain"/>
    <property type="match status" value="1"/>
</dbReference>
<dbReference type="InterPro" id="IPR052284">
    <property type="entry name" value="Collagen_mod_leprecan"/>
</dbReference>
<dbReference type="WBParaSite" id="ASIM_0001977201-mRNA-1">
    <property type="protein sequence ID" value="ASIM_0001977201-mRNA-1"/>
    <property type="gene ID" value="ASIM_0001977201"/>
</dbReference>
<dbReference type="InterPro" id="IPR056585">
    <property type="entry name" value="Leprecan_dom"/>
</dbReference>
<dbReference type="GO" id="GO:0030199">
    <property type="term" value="P:collagen fibril organization"/>
    <property type="evidence" value="ECO:0007669"/>
    <property type="project" value="TreeGrafter"/>
</dbReference>
<feature type="signal peptide" evidence="4">
    <location>
        <begin position="1"/>
        <end position="23"/>
    </location>
</feature>
<keyword evidence="2 4" id="KW-0732">Signal</keyword>
<comment type="similarity">
    <text evidence="1">Belongs to the leprecan family.</text>
</comment>
<evidence type="ECO:0000256" key="3">
    <source>
        <dbReference type="ARBA" id="ARBA00023180"/>
    </source>
</evidence>
<proteinExistence type="inferred from homology"/>
<evidence type="ECO:0000256" key="4">
    <source>
        <dbReference type="SAM" id="SignalP"/>
    </source>
</evidence>
<protein>
    <submittedName>
        <fullName evidence="8">TPR_REGION domain-containing protein</fullName>
    </submittedName>
</protein>
<dbReference type="GO" id="GO:0005783">
    <property type="term" value="C:endoplasmic reticulum"/>
    <property type="evidence" value="ECO:0007669"/>
    <property type="project" value="TreeGrafter"/>
</dbReference>
<evidence type="ECO:0000313" key="6">
    <source>
        <dbReference type="EMBL" id="VDK67834.1"/>
    </source>
</evidence>
<dbReference type="PANTHER" id="PTHR13986:SF8">
    <property type="entry name" value="PROLYL 3-HYDROXYLASE 1-LIKE PROTEIN"/>
    <property type="match status" value="1"/>
</dbReference>
<dbReference type="AlphaFoldDB" id="A0A0M3KFL1"/>
<dbReference type="Proteomes" id="UP000267096">
    <property type="component" value="Unassembled WGS sequence"/>
</dbReference>
<dbReference type="InterPro" id="IPR011990">
    <property type="entry name" value="TPR-like_helical_dom_sf"/>
</dbReference>
<accession>A0A0M3KFL1</accession>
<keyword evidence="3" id="KW-0325">Glycoprotein</keyword>
<evidence type="ECO:0000256" key="2">
    <source>
        <dbReference type="ARBA" id="ARBA00022729"/>
    </source>
</evidence>
<organism evidence="8">
    <name type="scientific">Anisakis simplex</name>
    <name type="common">Herring worm</name>
    <dbReference type="NCBI Taxonomy" id="6269"/>
    <lineage>
        <taxon>Eukaryota</taxon>
        <taxon>Metazoa</taxon>
        <taxon>Ecdysozoa</taxon>
        <taxon>Nematoda</taxon>
        <taxon>Chromadorea</taxon>
        <taxon>Rhabditida</taxon>
        <taxon>Spirurina</taxon>
        <taxon>Ascaridomorpha</taxon>
        <taxon>Ascaridoidea</taxon>
        <taxon>Anisakidae</taxon>
        <taxon>Anisakis</taxon>
        <taxon>Anisakis simplex complex</taxon>
    </lineage>
</organism>
<evidence type="ECO:0000256" key="1">
    <source>
        <dbReference type="ARBA" id="ARBA00006487"/>
    </source>
</evidence>
<dbReference type="PANTHER" id="PTHR13986">
    <property type="entry name" value="PROTEIN LYSINE HYDROXYLATION COMPLEX COMPONENT"/>
    <property type="match status" value="1"/>
</dbReference>
<reference evidence="8" key="1">
    <citation type="submission" date="2017-02" db="UniProtKB">
        <authorList>
            <consortium name="WormBaseParasite"/>
        </authorList>
    </citation>
    <scope>IDENTIFICATION</scope>
</reference>
<evidence type="ECO:0000313" key="7">
    <source>
        <dbReference type="Proteomes" id="UP000267096"/>
    </source>
</evidence>
<gene>
    <name evidence="6" type="ORF">ASIM_LOCUS19159</name>
</gene>
<keyword evidence="7" id="KW-1185">Reference proteome</keyword>
<evidence type="ECO:0000313" key="8">
    <source>
        <dbReference type="WBParaSite" id="ASIM_0001977201-mRNA-1"/>
    </source>
</evidence>
<reference evidence="6 7" key="2">
    <citation type="submission" date="2018-11" db="EMBL/GenBank/DDBJ databases">
        <authorList>
            <consortium name="Pathogen Informatics"/>
        </authorList>
    </citation>
    <scope>NUCLEOTIDE SEQUENCE [LARGE SCALE GENOMIC DNA]</scope>
</reference>
<sequence length="206" mass="24355">MFFLLNYCILLTVFVVLNRPTLCSPEEPEITFEDLYQYGKDEYTARNWYDCTAFMRKALEDFDYFVGENDWCREKCSRSMKGREKQDAAAVSEDAAEGSVEISWMYAKAQQALCLFRCKAERFTALRPPLKDPAIYEDFENRRPYYYLQFCYWKQHDLKSAVQSAFTYLVANPNDTDALTNMAFYMERDGFEQGMLVDARQMKYEV</sequence>
<feature type="chain" id="PRO_5043121434" evidence="4">
    <location>
        <begin position="24"/>
        <end position="206"/>
    </location>
</feature>
<dbReference type="EMBL" id="UYRR01036737">
    <property type="protein sequence ID" value="VDK67834.1"/>
    <property type="molecule type" value="Genomic_DNA"/>
</dbReference>
<evidence type="ECO:0000259" key="5">
    <source>
        <dbReference type="Pfam" id="PF23557"/>
    </source>
</evidence>
<feature type="domain" description="Leprecan-like alpha-helical" evidence="5">
    <location>
        <begin position="32"/>
        <end position="199"/>
    </location>
</feature>
<dbReference type="Pfam" id="PF23557">
    <property type="entry name" value="TPR_leprecan"/>
    <property type="match status" value="1"/>
</dbReference>
<dbReference type="GO" id="GO:0005518">
    <property type="term" value="F:collagen binding"/>
    <property type="evidence" value="ECO:0007669"/>
    <property type="project" value="TreeGrafter"/>
</dbReference>